<feature type="signal peptide" evidence="1">
    <location>
        <begin position="1"/>
        <end position="21"/>
    </location>
</feature>
<proteinExistence type="predicted"/>
<keyword evidence="1" id="KW-0732">Signal</keyword>
<sequence>MNYLKGLIIAAILCSNHAAYACNPLPKAVADAVHQHQIVMIGEYDGTNEAPQAFYDVVCAALADNPKAITVGLELTAIKGITLTNKIHYSSGWQ</sequence>
<evidence type="ECO:0000313" key="2">
    <source>
        <dbReference type="EMBL" id="QUN06603.1"/>
    </source>
</evidence>
<feature type="chain" id="PRO_5045619880" evidence="1">
    <location>
        <begin position="22"/>
        <end position="94"/>
    </location>
</feature>
<dbReference type="EMBL" id="CP073587">
    <property type="protein sequence ID" value="QUN06603.1"/>
    <property type="molecule type" value="Genomic_DNA"/>
</dbReference>
<organism evidence="2 3">
    <name type="scientific">Shewanella yunxiaonensis</name>
    <dbReference type="NCBI Taxonomy" id="2829809"/>
    <lineage>
        <taxon>Bacteria</taxon>
        <taxon>Pseudomonadati</taxon>
        <taxon>Pseudomonadota</taxon>
        <taxon>Gammaproteobacteria</taxon>
        <taxon>Alteromonadales</taxon>
        <taxon>Shewanellaceae</taxon>
        <taxon>Shewanella</taxon>
    </lineage>
</organism>
<gene>
    <name evidence="2" type="ORF">KDN34_03885</name>
</gene>
<evidence type="ECO:0000313" key="3">
    <source>
        <dbReference type="Proteomes" id="UP000679575"/>
    </source>
</evidence>
<evidence type="ECO:0000256" key="1">
    <source>
        <dbReference type="SAM" id="SignalP"/>
    </source>
</evidence>
<accession>A0ABX7YUY0</accession>
<protein>
    <submittedName>
        <fullName evidence="2">Uncharacterized protein</fullName>
    </submittedName>
</protein>
<name>A0ABX7YUY0_9GAMM</name>
<dbReference type="PROSITE" id="PS51257">
    <property type="entry name" value="PROKAR_LIPOPROTEIN"/>
    <property type="match status" value="1"/>
</dbReference>
<keyword evidence="3" id="KW-1185">Reference proteome</keyword>
<reference evidence="2 3" key="1">
    <citation type="submission" date="2021-04" db="EMBL/GenBank/DDBJ databases">
        <title>Novel species identification of genus Shewanella.</title>
        <authorList>
            <person name="Liu G."/>
        </authorList>
    </citation>
    <scope>NUCLEOTIDE SEQUENCE [LARGE SCALE GENOMIC DNA]</scope>
    <source>
        <strain evidence="2 3">FJAT-54481</strain>
    </source>
</reference>
<dbReference type="RefSeq" id="WP_212595616.1">
    <property type="nucleotide sequence ID" value="NZ_CP073587.1"/>
</dbReference>
<dbReference type="Proteomes" id="UP000679575">
    <property type="component" value="Chromosome"/>
</dbReference>